<name>A0ABS1X4U8_9GAMM</name>
<dbReference type="InterPro" id="IPR036663">
    <property type="entry name" value="Fumarylacetoacetase_C_sf"/>
</dbReference>
<keyword evidence="1" id="KW-0456">Lyase</keyword>
<dbReference type="PANTHER" id="PTHR30143:SF0">
    <property type="entry name" value="2-KETO-4-PENTENOATE HYDRATASE"/>
    <property type="match status" value="1"/>
</dbReference>
<dbReference type="Gene3D" id="3.90.850.10">
    <property type="entry name" value="Fumarylacetoacetase-like, C-terminal domain"/>
    <property type="match status" value="1"/>
</dbReference>
<dbReference type="PROSITE" id="PS51257">
    <property type="entry name" value="PROKAR_LIPOPROTEIN"/>
    <property type="match status" value="1"/>
</dbReference>
<dbReference type="Pfam" id="PF01557">
    <property type="entry name" value="FAA_hydrolase"/>
    <property type="match status" value="1"/>
</dbReference>
<dbReference type="InterPro" id="IPR011234">
    <property type="entry name" value="Fumarylacetoacetase-like_C"/>
</dbReference>
<keyword evidence="4" id="KW-0378">Hydrolase</keyword>
<keyword evidence="5" id="KW-1185">Reference proteome</keyword>
<feature type="chain" id="PRO_5045560165" evidence="2">
    <location>
        <begin position="21"/>
        <end position="284"/>
    </location>
</feature>
<evidence type="ECO:0000313" key="5">
    <source>
        <dbReference type="Proteomes" id="UP000661077"/>
    </source>
</evidence>
<evidence type="ECO:0000259" key="3">
    <source>
        <dbReference type="Pfam" id="PF01557"/>
    </source>
</evidence>
<evidence type="ECO:0000256" key="2">
    <source>
        <dbReference type="SAM" id="SignalP"/>
    </source>
</evidence>
<feature type="domain" description="Fumarylacetoacetase-like C-terminal" evidence="3">
    <location>
        <begin position="104"/>
        <end position="250"/>
    </location>
</feature>
<proteinExistence type="predicted"/>
<feature type="signal peptide" evidence="2">
    <location>
        <begin position="1"/>
        <end position="20"/>
    </location>
</feature>
<dbReference type="RefSeq" id="WP_203170382.1">
    <property type="nucleotide sequence ID" value="NZ_JAEVLS010000008.1"/>
</dbReference>
<dbReference type="GO" id="GO:0016787">
    <property type="term" value="F:hydrolase activity"/>
    <property type="evidence" value="ECO:0007669"/>
    <property type="project" value="UniProtKB-KW"/>
</dbReference>
<dbReference type="SUPFAM" id="SSF56529">
    <property type="entry name" value="FAH"/>
    <property type="match status" value="1"/>
</dbReference>
<keyword evidence="2" id="KW-0732">Signal</keyword>
<dbReference type="Proteomes" id="UP000661077">
    <property type="component" value="Unassembled WGS sequence"/>
</dbReference>
<protein>
    <submittedName>
        <fullName evidence="4">Fumarylacetoacetate hydrolase family protein</fullName>
    </submittedName>
</protein>
<reference evidence="4 5" key="1">
    <citation type="journal article" date="2021" name="Int. J. Syst. Evol. Microbiol.">
        <title>Steroidobacter gossypii sp. nov., isolated from soil of cotton cropping field.</title>
        <authorList>
            <person name="Huang R."/>
            <person name="Yang S."/>
            <person name="Zhen C."/>
            <person name="Liu W."/>
        </authorList>
    </citation>
    <scope>NUCLEOTIDE SEQUENCE [LARGE SCALE GENOMIC DNA]</scope>
    <source>
        <strain evidence="4 5">S1-65</strain>
    </source>
</reference>
<organism evidence="4 5">
    <name type="scientific">Steroidobacter gossypii</name>
    <dbReference type="NCBI Taxonomy" id="2805490"/>
    <lineage>
        <taxon>Bacteria</taxon>
        <taxon>Pseudomonadati</taxon>
        <taxon>Pseudomonadota</taxon>
        <taxon>Gammaproteobacteria</taxon>
        <taxon>Steroidobacterales</taxon>
        <taxon>Steroidobacteraceae</taxon>
        <taxon>Steroidobacter</taxon>
    </lineage>
</organism>
<gene>
    <name evidence="4" type="ORF">JM946_26210</name>
</gene>
<dbReference type="EMBL" id="JAEVLS010000008">
    <property type="protein sequence ID" value="MBM0108239.1"/>
    <property type="molecule type" value="Genomic_DNA"/>
</dbReference>
<evidence type="ECO:0000256" key="1">
    <source>
        <dbReference type="ARBA" id="ARBA00023239"/>
    </source>
</evidence>
<accession>A0ABS1X4U8</accession>
<dbReference type="PANTHER" id="PTHR30143">
    <property type="entry name" value="ACID HYDRATASE"/>
    <property type="match status" value="1"/>
</dbReference>
<evidence type="ECO:0000313" key="4">
    <source>
        <dbReference type="EMBL" id="MBM0108239.1"/>
    </source>
</evidence>
<dbReference type="InterPro" id="IPR050772">
    <property type="entry name" value="Hydratase-Decarb/MhpD_sf"/>
</dbReference>
<sequence length="284" mass="30698">MKTSVARVLAPMSLICLVLSGCSLPQQRIVDEIVTSWREQRTLPNIDETLTIAEAYRVQTRSVRAKLHNANPAGFKAGLTSPPAQARFKTDSAVAGVLFKEGALQSSDTVSLRELRGLHVEVEIAMRIGTPIEEPLPDVAALRAHIDGIAAAIELPNLDYSQPQTLDAIDIVATNVAAASYIVGEFIPPRQRDPNAVDVKLACNGKQMFTGKGTDSLGDQWRAALWLVNKMLEQGWRIERGQILLTGALGRMLPAATGRCVASYHASDAPDGIPWASLEINVTE</sequence>
<comment type="caution">
    <text evidence="4">The sequence shown here is derived from an EMBL/GenBank/DDBJ whole genome shotgun (WGS) entry which is preliminary data.</text>
</comment>